<dbReference type="Pfam" id="PF00004">
    <property type="entry name" value="AAA"/>
    <property type="match status" value="1"/>
</dbReference>
<dbReference type="PANTHER" id="PTHR23077">
    <property type="entry name" value="AAA-FAMILY ATPASE"/>
    <property type="match status" value="1"/>
</dbReference>
<dbReference type="Gene3D" id="1.25.40.10">
    <property type="entry name" value="Tetratricopeptide repeat domain"/>
    <property type="match status" value="1"/>
</dbReference>
<dbReference type="SUPFAM" id="SSF48452">
    <property type="entry name" value="TPR-like"/>
    <property type="match status" value="1"/>
</dbReference>
<name>A0A2P2DV47_9LEPT</name>
<evidence type="ECO:0000313" key="7">
    <source>
        <dbReference type="EMBL" id="GBF48521.1"/>
    </source>
</evidence>
<dbReference type="InterPro" id="IPR003960">
    <property type="entry name" value="ATPase_AAA_CS"/>
</dbReference>
<keyword evidence="2 5" id="KW-0067">ATP-binding</keyword>
<evidence type="ECO:0000256" key="1">
    <source>
        <dbReference type="ARBA" id="ARBA00022741"/>
    </source>
</evidence>
<evidence type="ECO:0000256" key="4">
    <source>
        <dbReference type="PROSITE-ProRule" id="PRU00339"/>
    </source>
</evidence>
<evidence type="ECO:0000256" key="5">
    <source>
        <dbReference type="RuleBase" id="RU003651"/>
    </source>
</evidence>
<dbReference type="Gene3D" id="1.10.8.60">
    <property type="match status" value="1"/>
</dbReference>
<dbReference type="SMART" id="SM00382">
    <property type="entry name" value="AAA"/>
    <property type="match status" value="1"/>
</dbReference>
<gene>
    <name evidence="7" type="ORF">LPTSP4_00200</name>
</gene>
<evidence type="ECO:0000256" key="3">
    <source>
        <dbReference type="ARBA" id="ARBA00023054"/>
    </source>
</evidence>
<dbReference type="InterPro" id="IPR003593">
    <property type="entry name" value="AAA+_ATPase"/>
</dbReference>
<dbReference type="Pfam" id="PF14559">
    <property type="entry name" value="TPR_19"/>
    <property type="match status" value="1"/>
</dbReference>
<feature type="domain" description="AAA+ ATPase" evidence="6">
    <location>
        <begin position="200"/>
        <end position="337"/>
    </location>
</feature>
<dbReference type="PANTHER" id="PTHR23077:SF171">
    <property type="entry name" value="NUCLEAR VALOSIN-CONTAINING PROTEIN-LIKE"/>
    <property type="match status" value="1"/>
</dbReference>
<evidence type="ECO:0000313" key="8">
    <source>
        <dbReference type="Proteomes" id="UP000245133"/>
    </source>
</evidence>
<dbReference type="PROSITE" id="PS00674">
    <property type="entry name" value="AAA"/>
    <property type="match status" value="1"/>
</dbReference>
<evidence type="ECO:0000259" key="6">
    <source>
        <dbReference type="SMART" id="SM00382"/>
    </source>
</evidence>
<dbReference type="GO" id="GO:0005524">
    <property type="term" value="F:ATP binding"/>
    <property type="evidence" value="ECO:0007669"/>
    <property type="project" value="UniProtKB-KW"/>
</dbReference>
<dbReference type="InterPro" id="IPR019734">
    <property type="entry name" value="TPR_rpt"/>
</dbReference>
<comment type="caution">
    <text evidence="7">The sequence shown here is derived from an EMBL/GenBank/DDBJ whole genome shotgun (WGS) entry which is preliminary data.</text>
</comment>
<dbReference type="AlphaFoldDB" id="A0A2P2DV47"/>
<keyword evidence="4" id="KW-0802">TPR repeat</keyword>
<dbReference type="InterPro" id="IPR041569">
    <property type="entry name" value="AAA_lid_3"/>
</dbReference>
<feature type="repeat" description="TPR" evidence="4">
    <location>
        <begin position="87"/>
        <end position="120"/>
    </location>
</feature>
<dbReference type="InterPro" id="IPR027417">
    <property type="entry name" value="P-loop_NTPase"/>
</dbReference>
<dbReference type="InterPro" id="IPR003959">
    <property type="entry name" value="ATPase_AAA_core"/>
</dbReference>
<keyword evidence="3" id="KW-0175">Coiled coil</keyword>
<dbReference type="Pfam" id="PF17862">
    <property type="entry name" value="AAA_lid_3"/>
    <property type="match status" value="1"/>
</dbReference>
<keyword evidence="8" id="KW-1185">Reference proteome</keyword>
<protein>
    <submittedName>
        <fullName evidence="7">Adenosinetriphosphatase</fullName>
    </submittedName>
</protein>
<keyword evidence="1 5" id="KW-0547">Nucleotide-binding</keyword>
<dbReference type="Gene3D" id="3.40.50.300">
    <property type="entry name" value="P-loop containing nucleotide triphosphate hydrolases"/>
    <property type="match status" value="1"/>
</dbReference>
<dbReference type="GO" id="GO:0016887">
    <property type="term" value="F:ATP hydrolysis activity"/>
    <property type="evidence" value="ECO:0007669"/>
    <property type="project" value="InterPro"/>
</dbReference>
<dbReference type="Pfam" id="PF13181">
    <property type="entry name" value="TPR_8"/>
    <property type="match status" value="1"/>
</dbReference>
<dbReference type="SUPFAM" id="SSF52540">
    <property type="entry name" value="P-loop containing nucleoside triphosphate hydrolases"/>
    <property type="match status" value="1"/>
</dbReference>
<reference evidence="7 8" key="1">
    <citation type="submission" date="2018-02" db="EMBL/GenBank/DDBJ databases">
        <title>Novel Leptospira species isolated from soil and water in Japan.</title>
        <authorList>
            <person name="Nakao R."/>
            <person name="Masuzawa T."/>
        </authorList>
    </citation>
    <scope>NUCLEOTIDE SEQUENCE [LARGE SCALE GENOMIC DNA]</scope>
    <source>
        <strain evidence="7 8">YH101</strain>
    </source>
</reference>
<dbReference type="OrthoDB" id="9806903at2"/>
<sequence>MNPETIESLREALKYSPENVPLRMLLAENLLALDRFTEAESEFLQLLKFTDDSKVKLGLANVYFQKSNYSACCVILEDEIQKQNQNASLHGLYAKALLKENQITKAMDAYKKAQSIDPSYVDAEMEERFKSRIAFTDSEDADESYGDDGYGEDFDPRFIEKPKTNFSDIGGMENVKKEIDLKIIKPLLHPELYQAYRKKIGGGILLYGPPGCGKTYIAKATAGQVNAKFINVSLNEILDMWIGNSEKNLNSIFELAREHSPCVVFIDEIDALGASRSDMKQSSSRHLINQFLQELDGVNTSNDGVLIIGATNAPWNLDAAFRRPGRFDRIIFVSPPDEISRESIFKLKLAGKPVGSMDFQTLAKKTENYSGADIDALIDIAVEEKLEKSFADGVPSPLETKDLLNALKKHKATTTEWFQTAKNYALFANESGLYDEILKYLKIKK</sequence>
<comment type="similarity">
    <text evidence="5">Belongs to the AAA ATPase family.</text>
</comment>
<dbReference type="FunFam" id="3.40.50.300:FF:001025">
    <property type="entry name" value="ATPase family, AAA domain-containing 2B"/>
    <property type="match status" value="1"/>
</dbReference>
<dbReference type="Proteomes" id="UP000245133">
    <property type="component" value="Unassembled WGS sequence"/>
</dbReference>
<dbReference type="EMBL" id="BFBB01000001">
    <property type="protein sequence ID" value="GBF48521.1"/>
    <property type="molecule type" value="Genomic_DNA"/>
</dbReference>
<dbReference type="PROSITE" id="PS50005">
    <property type="entry name" value="TPR"/>
    <property type="match status" value="1"/>
</dbReference>
<proteinExistence type="inferred from homology"/>
<dbReference type="InterPro" id="IPR050168">
    <property type="entry name" value="AAA_ATPase_domain"/>
</dbReference>
<accession>A0A2P2DV47</accession>
<organism evidence="7 8">
    <name type="scientific">Leptospira ryugenii</name>
    <dbReference type="NCBI Taxonomy" id="1917863"/>
    <lineage>
        <taxon>Bacteria</taxon>
        <taxon>Pseudomonadati</taxon>
        <taxon>Spirochaetota</taxon>
        <taxon>Spirochaetia</taxon>
        <taxon>Leptospirales</taxon>
        <taxon>Leptospiraceae</taxon>
        <taxon>Leptospira</taxon>
    </lineage>
</organism>
<dbReference type="RefSeq" id="WP_108972414.1">
    <property type="nucleotide sequence ID" value="NZ_BFBB01000001.1"/>
</dbReference>
<dbReference type="InterPro" id="IPR011990">
    <property type="entry name" value="TPR-like_helical_dom_sf"/>
</dbReference>
<evidence type="ECO:0000256" key="2">
    <source>
        <dbReference type="ARBA" id="ARBA00022840"/>
    </source>
</evidence>